<organism evidence="7 8">
    <name type="scientific">Alkalibacterium putridalgicola</name>
    <dbReference type="NCBI Taxonomy" id="426703"/>
    <lineage>
        <taxon>Bacteria</taxon>
        <taxon>Bacillati</taxon>
        <taxon>Bacillota</taxon>
        <taxon>Bacilli</taxon>
        <taxon>Lactobacillales</taxon>
        <taxon>Carnobacteriaceae</taxon>
        <taxon>Alkalibacterium</taxon>
    </lineage>
</organism>
<dbReference type="SMART" id="SM00849">
    <property type="entry name" value="Lactamase_B"/>
    <property type="match status" value="1"/>
</dbReference>
<dbReference type="STRING" id="426703.SAMN04488100_1532"/>
<dbReference type="AlphaFoldDB" id="A0A1H7XK47"/>
<dbReference type="RefSeq" id="WP_091490113.1">
    <property type="nucleotide sequence ID" value="NZ_BJUX01000046.1"/>
</dbReference>
<evidence type="ECO:0000313" key="7">
    <source>
        <dbReference type="EMBL" id="SEM33537.1"/>
    </source>
</evidence>
<protein>
    <submittedName>
        <fullName evidence="7">Glyoxylase, beta-lactamase superfamily II</fullName>
    </submittedName>
</protein>
<accession>A0A1H7XK47</accession>
<evidence type="ECO:0000256" key="4">
    <source>
        <dbReference type="ARBA" id="ARBA00022833"/>
    </source>
</evidence>
<evidence type="ECO:0000313" key="9">
    <source>
        <dbReference type="Proteomes" id="UP000321425"/>
    </source>
</evidence>
<gene>
    <name evidence="6" type="ORF">APU01nite_23520</name>
    <name evidence="7" type="ORF">SAMN04488100_1532</name>
</gene>
<dbReference type="CDD" id="cd06262">
    <property type="entry name" value="metallo-hydrolase-like_MBL-fold"/>
    <property type="match status" value="1"/>
</dbReference>
<dbReference type="Proteomes" id="UP000198548">
    <property type="component" value="Unassembled WGS sequence"/>
</dbReference>
<dbReference type="GO" id="GO:0046872">
    <property type="term" value="F:metal ion binding"/>
    <property type="evidence" value="ECO:0007669"/>
    <property type="project" value="UniProtKB-KW"/>
</dbReference>
<evidence type="ECO:0000313" key="6">
    <source>
        <dbReference type="EMBL" id="GEK90313.1"/>
    </source>
</evidence>
<evidence type="ECO:0000256" key="2">
    <source>
        <dbReference type="ARBA" id="ARBA00022723"/>
    </source>
</evidence>
<dbReference type="EMBL" id="FOBL01000053">
    <property type="protein sequence ID" value="SEM33537.1"/>
    <property type="molecule type" value="Genomic_DNA"/>
</dbReference>
<feature type="domain" description="Metallo-beta-lactamase" evidence="5">
    <location>
        <begin position="13"/>
        <end position="190"/>
    </location>
</feature>
<evidence type="ECO:0000256" key="1">
    <source>
        <dbReference type="ARBA" id="ARBA00001947"/>
    </source>
</evidence>
<dbReference type="InterPro" id="IPR001279">
    <property type="entry name" value="Metallo-B-lactamas"/>
</dbReference>
<dbReference type="GO" id="GO:0016787">
    <property type="term" value="F:hydrolase activity"/>
    <property type="evidence" value="ECO:0007669"/>
    <property type="project" value="UniProtKB-KW"/>
</dbReference>
<keyword evidence="9" id="KW-1185">Reference proteome</keyword>
<dbReference type="InterPro" id="IPR051453">
    <property type="entry name" value="MBL_Glyoxalase_II"/>
</dbReference>
<dbReference type="PANTHER" id="PTHR46233:SF3">
    <property type="entry name" value="HYDROXYACYLGLUTATHIONE HYDROLASE GLOC"/>
    <property type="match status" value="1"/>
</dbReference>
<keyword evidence="3" id="KW-0378">Hydrolase</keyword>
<dbReference type="PANTHER" id="PTHR46233">
    <property type="entry name" value="HYDROXYACYLGLUTATHIONE HYDROLASE GLOC"/>
    <property type="match status" value="1"/>
</dbReference>
<evidence type="ECO:0000313" key="8">
    <source>
        <dbReference type="Proteomes" id="UP000198548"/>
    </source>
</evidence>
<dbReference type="SUPFAM" id="SSF56281">
    <property type="entry name" value="Metallo-hydrolase/oxidoreductase"/>
    <property type="match status" value="1"/>
</dbReference>
<keyword evidence="2" id="KW-0479">Metal-binding</keyword>
<reference evidence="7 8" key="1">
    <citation type="submission" date="2016-10" db="EMBL/GenBank/DDBJ databases">
        <authorList>
            <person name="de Groot N.N."/>
        </authorList>
    </citation>
    <scope>NUCLEOTIDE SEQUENCE [LARGE SCALE GENOMIC DNA]</scope>
    <source>
        <strain evidence="7 8">DSM 19182</strain>
    </source>
</reference>
<dbReference type="Pfam" id="PF00753">
    <property type="entry name" value="Lactamase_B"/>
    <property type="match status" value="1"/>
</dbReference>
<proteinExistence type="predicted"/>
<dbReference type="EMBL" id="BJUX01000046">
    <property type="protein sequence ID" value="GEK90313.1"/>
    <property type="molecule type" value="Genomic_DNA"/>
</dbReference>
<dbReference type="Proteomes" id="UP000321425">
    <property type="component" value="Unassembled WGS sequence"/>
</dbReference>
<sequence>MVQVKQIETGVIQENCYIIYKGSDALIIDPGDETSKIKNELELLGVTPLAILLTHTHYDHIGALEDMRVDYEIPVYVSPKEQEWLGDPQLNLSIYGTHEITARPAEFTFKPSEFITIGPFSFKVVETPGHSPGGVSFIFEEGKCVFSGDALFKGSVGRTDLPGSEPEKLIPAVEEKLLTLPDDYTVYPGHLKSTTVAYEIRTNPYFRKRKEK</sequence>
<reference evidence="6 9" key="2">
    <citation type="submission" date="2019-07" db="EMBL/GenBank/DDBJ databases">
        <title>Whole genome shotgun sequence of Alkalibacterium putridalgicola NBRC 103243.</title>
        <authorList>
            <person name="Hosoyama A."/>
            <person name="Uohara A."/>
            <person name="Ohji S."/>
            <person name="Ichikawa N."/>
        </authorList>
    </citation>
    <scope>NUCLEOTIDE SEQUENCE [LARGE SCALE GENOMIC DNA]</scope>
    <source>
        <strain evidence="6 9">NBRC 103243</strain>
    </source>
</reference>
<name>A0A1H7XK47_9LACT</name>
<dbReference type="OrthoDB" id="9802248at2"/>
<comment type="cofactor">
    <cofactor evidence="1">
        <name>Zn(2+)</name>
        <dbReference type="ChEBI" id="CHEBI:29105"/>
    </cofactor>
</comment>
<dbReference type="Gene3D" id="3.60.15.10">
    <property type="entry name" value="Ribonuclease Z/Hydroxyacylglutathione hydrolase-like"/>
    <property type="match status" value="1"/>
</dbReference>
<evidence type="ECO:0000259" key="5">
    <source>
        <dbReference type="SMART" id="SM00849"/>
    </source>
</evidence>
<evidence type="ECO:0000256" key="3">
    <source>
        <dbReference type="ARBA" id="ARBA00022801"/>
    </source>
</evidence>
<dbReference type="InterPro" id="IPR036866">
    <property type="entry name" value="RibonucZ/Hydroxyglut_hydro"/>
</dbReference>
<keyword evidence="4" id="KW-0862">Zinc</keyword>